<name>A0ABZ2HR11_9MICO</name>
<protein>
    <recommendedName>
        <fullName evidence="4">Transmembrane protein</fullName>
    </recommendedName>
</protein>
<organism evidence="2 3">
    <name type="scientific">Microbacterium paraoxydans</name>
    <dbReference type="NCBI Taxonomy" id="199592"/>
    <lineage>
        <taxon>Bacteria</taxon>
        <taxon>Bacillati</taxon>
        <taxon>Actinomycetota</taxon>
        <taxon>Actinomycetes</taxon>
        <taxon>Micrococcales</taxon>
        <taxon>Microbacteriaceae</taxon>
        <taxon>Microbacterium</taxon>
    </lineage>
</organism>
<evidence type="ECO:0008006" key="4">
    <source>
        <dbReference type="Google" id="ProtNLM"/>
    </source>
</evidence>
<dbReference type="Proteomes" id="UP001377573">
    <property type="component" value="Chromosome"/>
</dbReference>
<gene>
    <name evidence="2" type="ORF">V8Z62_10500</name>
</gene>
<keyword evidence="1" id="KW-0812">Transmembrane</keyword>
<evidence type="ECO:0000313" key="2">
    <source>
        <dbReference type="EMBL" id="WWS83738.1"/>
    </source>
</evidence>
<sequence>MQQAETSRPRFLRRALPAVVVVLVTWLLLWLAQGVPTVCALAFPCPTPDVRVAPALLFGGLLLVPTAVLLLTSGSRHGRSGVRAVAWVLLVGMAVVGLGAVLFSGGFSIGLGR</sequence>
<proteinExistence type="predicted"/>
<accession>A0ABZ2HR11</accession>
<evidence type="ECO:0000256" key="1">
    <source>
        <dbReference type="SAM" id="Phobius"/>
    </source>
</evidence>
<feature type="transmembrane region" description="Helical" evidence="1">
    <location>
        <begin position="52"/>
        <end position="72"/>
    </location>
</feature>
<keyword evidence="1" id="KW-0472">Membrane</keyword>
<keyword evidence="1" id="KW-1133">Transmembrane helix</keyword>
<evidence type="ECO:0000313" key="3">
    <source>
        <dbReference type="Proteomes" id="UP001377573"/>
    </source>
</evidence>
<reference evidence="2 3" key="1">
    <citation type="submission" date="2024-02" db="EMBL/GenBank/DDBJ databases">
        <authorList>
            <person name="Alasadi S."/>
            <person name="Hussein S.A."/>
        </authorList>
    </citation>
    <scope>NUCLEOTIDE SEQUENCE [LARGE SCALE GENOMIC DNA]</scope>
    <source>
        <strain evidence="2 3">GJ_SRA_44_2022</strain>
    </source>
</reference>
<dbReference type="RefSeq" id="WP_338565693.1">
    <property type="nucleotide sequence ID" value="NZ_CP146240.1"/>
</dbReference>
<keyword evidence="3" id="KW-1185">Reference proteome</keyword>
<feature type="transmembrane region" description="Helical" evidence="1">
    <location>
        <begin position="84"/>
        <end position="109"/>
    </location>
</feature>
<dbReference type="EMBL" id="CP146240">
    <property type="protein sequence ID" value="WWS83738.1"/>
    <property type="molecule type" value="Genomic_DNA"/>
</dbReference>